<dbReference type="InterPro" id="IPR044173">
    <property type="entry name" value="CASPL"/>
</dbReference>
<feature type="transmembrane region" description="Helical" evidence="7">
    <location>
        <begin position="46"/>
        <end position="66"/>
    </location>
</feature>
<keyword evidence="3 7" id="KW-1003">Cell membrane</keyword>
<dbReference type="InterPro" id="IPR006459">
    <property type="entry name" value="CASP/CASPL"/>
</dbReference>
<evidence type="ECO:0000313" key="11">
    <source>
        <dbReference type="RefSeq" id="XP_022954075.1"/>
    </source>
</evidence>
<evidence type="ECO:0000256" key="2">
    <source>
        <dbReference type="ARBA" id="ARBA00007651"/>
    </source>
</evidence>
<evidence type="ECO:0000256" key="5">
    <source>
        <dbReference type="ARBA" id="ARBA00022989"/>
    </source>
</evidence>
<feature type="region of interest" description="Disordered" evidence="8">
    <location>
        <begin position="1"/>
        <end position="35"/>
    </location>
</feature>
<dbReference type="AlphaFoldDB" id="A0A6J1GRF2"/>
<keyword evidence="5 7" id="KW-1133">Transmembrane helix</keyword>
<evidence type="ECO:0000256" key="7">
    <source>
        <dbReference type="RuleBase" id="RU361233"/>
    </source>
</evidence>
<organism evidence="10 11">
    <name type="scientific">Cucurbita moschata</name>
    <name type="common">Winter crookneck squash</name>
    <name type="synonym">Cucurbita pepo var. moschata</name>
    <dbReference type="NCBI Taxonomy" id="3662"/>
    <lineage>
        <taxon>Eukaryota</taxon>
        <taxon>Viridiplantae</taxon>
        <taxon>Streptophyta</taxon>
        <taxon>Embryophyta</taxon>
        <taxon>Tracheophyta</taxon>
        <taxon>Spermatophyta</taxon>
        <taxon>Magnoliopsida</taxon>
        <taxon>eudicotyledons</taxon>
        <taxon>Gunneridae</taxon>
        <taxon>Pentapetalae</taxon>
        <taxon>rosids</taxon>
        <taxon>fabids</taxon>
        <taxon>Cucurbitales</taxon>
        <taxon>Cucurbitaceae</taxon>
        <taxon>Cucurbiteae</taxon>
        <taxon>Cucurbita</taxon>
    </lineage>
</organism>
<name>A0A6J1GRF2_CUCMO</name>
<dbReference type="Proteomes" id="UP000504609">
    <property type="component" value="Unplaced"/>
</dbReference>
<evidence type="ECO:0000256" key="8">
    <source>
        <dbReference type="SAM" id="MobiDB-lite"/>
    </source>
</evidence>
<comment type="subunit">
    <text evidence="7">Homodimer and heterodimers.</text>
</comment>
<dbReference type="PANTHER" id="PTHR36488">
    <property type="entry name" value="CASP-LIKE PROTEIN 1U1"/>
    <property type="match status" value="1"/>
</dbReference>
<feature type="transmembrane region" description="Helical" evidence="7">
    <location>
        <begin position="124"/>
        <end position="151"/>
    </location>
</feature>
<sequence>MHIERPKQTPSQSFQRKMKATMSESSELKSSKTKPGVNRGLSILDFILRLAAIVGTLGSAIAMGTTNQTLPFVTQFIQFRAEYNDIPMFTFFVVANAIVSGYLVLSLPFSIFHILRNRAHGTRVLLVFLDGGMMALLTSGASAAAAIVYLAHKGNAKTNWLAVCQQFNSFCERISGSLIGSFAAIILFLVMIFLSGVALSRRRQ</sequence>
<comment type="similarity">
    <text evidence="2 7">Belongs to the Casparian strip membrane proteins (CASP) family.</text>
</comment>
<feature type="domain" description="Casparian strip membrane protein" evidence="9">
    <location>
        <begin position="39"/>
        <end position="187"/>
    </location>
</feature>
<dbReference type="InterPro" id="IPR006702">
    <property type="entry name" value="CASP_dom"/>
</dbReference>
<evidence type="ECO:0000256" key="4">
    <source>
        <dbReference type="ARBA" id="ARBA00022692"/>
    </source>
</evidence>
<dbReference type="Pfam" id="PF04535">
    <property type="entry name" value="CASP_dom"/>
    <property type="match status" value="1"/>
</dbReference>
<evidence type="ECO:0000259" key="9">
    <source>
        <dbReference type="Pfam" id="PF04535"/>
    </source>
</evidence>
<keyword evidence="10" id="KW-1185">Reference proteome</keyword>
<keyword evidence="6 7" id="KW-0472">Membrane</keyword>
<gene>
    <name evidence="11" type="primary">LOC111456446</name>
</gene>
<dbReference type="PANTHER" id="PTHR36488:SF12">
    <property type="entry name" value="CASP-LIKE PROTEIN"/>
    <property type="match status" value="1"/>
</dbReference>
<reference evidence="11" key="1">
    <citation type="submission" date="2025-08" db="UniProtKB">
        <authorList>
            <consortium name="RefSeq"/>
        </authorList>
    </citation>
    <scope>IDENTIFICATION</scope>
    <source>
        <tissue evidence="11">Young leaves</tissue>
    </source>
</reference>
<protein>
    <recommendedName>
        <fullName evidence="7">CASP-like protein</fullName>
    </recommendedName>
</protein>
<feature type="transmembrane region" description="Helical" evidence="7">
    <location>
        <begin position="178"/>
        <end position="199"/>
    </location>
</feature>
<dbReference type="KEGG" id="cmos:111456446"/>
<evidence type="ECO:0000256" key="3">
    <source>
        <dbReference type="ARBA" id="ARBA00022475"/>
    </source>
</evidence>
<evidence type="ECO:0000313" key="10">
    <source>
        <dbReference type="Proteomes" id="UP000504609"/>
    </source>
</evidence>
<evidence type="ECO:0000256" key="1">
    <source>
        <dbReference type="ARBA" id="ARBA00004651"/>
    </source>
</evidence>
<dbReference type="NCBIfam" id="TIGR01569">
    <property type="entry name" value="A_tha_TIGR01569"/>
    <property type="match status" value="1"/>
</dbReference>
<feature type="transmembrane region" description="Helical" evidence="7">
    <location>
        <begin position="86"/>
        <end position="112"/>
    </location>
</feature>
<accession>A0A6J1GRF2</accession>
<dbReference type="RefSeq" id="XP_022954075.1">
    <property type="nucleotide sequence ID" value="XM_023098307.1"/>
</dbReference>
<dbReference type="GeneID" id="111456446"/>
<comment type="subcellular location">
    <subcellularLocation>
        <location evidence="1 7">Cell membrane</location>
        <topology evidence="1 7">Multi-pass membrane protein</topology>
    </subcellularLocation>
</comment>
<keyword evidence="4 7" id="KW-0812">Transmembrane</keyword>
<evidence type="ECO:0000256" key="6">
    <source>
        <dbReference type="ARBA" id="ARBA00023136"/>
    </source>
</evidence>
<dbReference type="GO" id="GO:0005886">
    <property type="term" value="C:plasma membrane"/>
    <property type="evidence" value="ECO:0007669"/>
    <property type="project" value="UniProtKB-SubCell"/>
</dbReference>
<proteinExistence type="inferred from homology"/>